<gene>
    <name evidence="2" type="ORF">VBRA1451_LOCUS27596</name>
</gene>
<reference evidence="2" key="1">
    <citation type="submission" date="2021-01" db="EMBL/GenBank/DDBJ databases">
        <authorList>
            <person name="Corre E."/>
            <person name="Pelletier E."/>
            <person name="Niang G."/>
            <person name="Scheremetjew M."/>
            <person name="Finn R."/>
            <person name="Kale V."/>
            <person name="Holt S."/>
            <person name="Cochrane G."/>
            <person name="Meng A."/>
            <person name="Brown T."/>
            <person name="Cohen L."/>
        </authorList>
    </citation>
    <scope>NUCLEOTIDE SEQUENCE</scope>
    <source>
        <strain evidence="2">CCMP3346</strain>
    </source>
</reference>
<name>A0A7S1PCK0_9ALVE</name>
<feature type="compositionally biased region" description="Polar residues" evidence="1">
    <location>
        <begin position="83"/>
        <end position="92"/>
    </location>
</feature>
<feature type="compositionally biased region" description="Low complexity" evidence="1">
    <location>
        <begin position="140"/>
        <end position="162"/>
    </location>
</feature>
<sequence length="162" mass="17565">MIEKVCTTQHAYTHSRMDGWMRERMYVWQSTPSTPSTPTPTRGHTMHARLLCITPCHRHTMHTGLKNNAALPLIASATSNSAISRSWPNGKTGTVHPSKDGTALARSGSSSSSLRFPAHRHRRTRPHQHARQRPPSEQTANGAADGADDAPVGNGAVAECVS</sequence>
<dbReference type="EMBL" id="HBGB01046966">
    <property type="protein sequence ID" value="CAD9072513.1"/>
    <property type="molecule type" value="Transcribed_RNA"/>
</dbReference>
<organism evidence="2">
    <name type="scientific">Vitrella brassicaformis</name>
    <dbReference type="NCBI Taxonomy" id="1169539"/>
    <lineage>
        <taxon>Eukaryota</taxon>
        <taxon>Sar</taxon>
        <taxon>Alveolata</taxon>
        <taxon>Colpodellida</taxon>
        <taxon>Vitrellaceae</taxon>
        <taxon>Vitrella</taxon>
    </lineage>
</organism>
<protein>
    <submittedName>
        <fullName evidence="2">Uncharacterized protein</fullName>
    </submittedName>
</protein>
<proteinExistence type="predicted"/>
<feature type="region of interest" description="Disordered" evidence="1">
    <location>
        <begin position="83"/>
        <end position="162"/>
    </location>
</feature>
<evidence type="ECO:0000256" key="1">
    <source>
        <dbReference type="SAM" id="MobiDB-lite"/>
    </source>
</evidence>
<evidence type="ECO:0000313" key="2">
    <source>
        <dbReference type="EMBL" id="CAD9072513.1"/>
    </source>
</evidence>
<dbReference type="AlphaFoldDB" id="A0A7S1PCK0"/>
<accession>A0A7S1PCK0</accession>
<feature type="compositionally biased region" description="Basic residues" evidence="1">
    <location>
        <begin position="117"/>
        <end position="132"/>
    </location>
</feature>